<feature type="transmembrane region" description="Helical" evidence="11">
    <location>
        <begin position="486"/>
        <end position="507"/>
    </location>
</feature>
<feature type="domain" description="G-protein coupled receptors family 1 profile" evidence="12">
    <location>
        <begin position="26"/>
        <end position="539"/>
    </location>
</feature>
<keyword evidence="3 9" id="KW-0812">Transmembrane</keyword>
<feature type="region of interest" description="Disordered" evidence="10">
    <location>
        <begin position="384"/>
        <end position="421"/>
    </location>
</feature>
<dbReference type="PRINTS" id="PR00237">
    <property type="entry name" value="GPCRRHODOPSN"/>
</dbReference>
<dbReference type="PANTHER" id="PTHR24228">
    <property type="entry name" value="B2 BRADYKININ RECEPTOR/ANGIOTENSIN II RECEPTOR"/>
    <property type="match status" value="1"/>
</dbReference>
<evidence type="ECO:0000256" key="7">
    <source>
        <dbReference type="ARBA" id="ARBA00023170"/>
    </source>
</evidence>
<protein>
    <recommendedName>
        <fullName evidence="12">G-protein coupled receptors family 1 profile domain-containing protein</fullName>
    </recommendedName>
</protein>
<evidence type="ECO:0000313" key="14">
    <source>
        <dbReference type="Proteomes" id="UP001642483"/>
    </source>
</evidence>
<dbReference type="Pfam" id="PF00001">
    <property type="entry name" value="7tm_1"/>
    <property type="match status" value="1"/>
</dbReference>
<keyword evidence="8 9" id="KW-0807">Transducer</keyword>
<gene>
    <name evidence="13" type="ORF">CVLEPA_LOCUS9217</name>
</gene>
<dbReference type="CDD" id="cd00637">
    <property type="entry name" value="7tm_classA_rhodopsin-like"/>
    <property type="match status" value="1"/>
</dbReference>
<dbReference type="PROSITE" id="PS50262">
    <property type="entry name" value="G_PROTEIN_RECEP_F1_2"/>
    <property type="match status" value="1"/>
</dbReference>
<evidence type="ECO:0000256" key="9">
    <source>
        <dbReference type="RuleBase" id="RU000688"/>
    </source>
</evidence>
<dbReference type="InterPro" id="IPR000276">
    <property type="entry name" value="GPCR_Rhodpsn"/>
</dbReference>
<dbReference type="Proteomes" id="UP001642483">
    <property type="component" value="Unassembled WGS sequence"/>
</dbReference>
<organism evidence="13 14">
    <name type="scientific">Clavelina lepadiformis</name>
    <name type="common">Light-bulb sea squirt</name>
    <name type="synonym">Ascidia lepadiformis</name>
    <dbReference type="NCBI Taxonomy" id="159417"/>
    <lineage>
        <taxon>Eukaryota</taxon>
        <taxon>Metazoa</taxon>
        <taxon>Chordata</taxon>
        <taxon>Tunicata</taxon>
        <taxon>Ascidiacea</taxon>
        <taxon>Aplousobranchia</taxon>
        <taxon>Clavelinidae</taxon>
        <taxon>Clavelina</taxon>
    </lineage>
</organism>
<evidence type="ECO:0000256" key="4">
    <source>
        <dbReference type="ARBA" id="ARBA00022989"/>
    </source>
</evidence>
<dbReference type="PANTHER" id="PTHR24228:SF74">
    <property type="entry name" value="G-PROTEIN COUPLED RECEPTORS FAMILY 1 PROFILE DOMAIN-CONTAINING PROTEIN"/>
    <property type="match status" value="1"/>
</dbReference>
<dbReference type="EMBL" id="CAWYQH010000057">
    <property type="protein sequence ID" value="CAK8678944.1"/>
    <property type="molecule type" value="Genomic_DNA"/>
</dbReference>
<evidence type="ECO:0000259" key="12">
    <source>
        <dbReference type="PROSITE" id="PS50262"/>
    </source>
</evidence>
<keyword evidence="7 9" id="KW-0675">Receptor</keyword>
<feature type="compositionally biased region" description="Basic residues" evidence="10">
    <location>
        <begin position="582"/>
        <end position="593"/>
    </location>
</feature>
<evidence type="ECO:0000313" key="13">
    <source>
        <dbReference type="EMBL" id="CAK8678944.1"/>
    </source>
</evidence>
<feature type="transmembrane region" description="Helical" evidence="11">
    <location>
        <begin position="87"/>
        <end position="108"/>
    </location>
</feature>
<feature type="transmembrane region" description="Helical" evidence="11">
    <location>
        <begin position="527"/>
        <end position="546"/>
    </location>
</feature>
<dbReference type="Gene3D" id="1.20.1070.10">
    <property type="entry name" value="Rhodopsin 7-helix transmembrane proteins"/>
    <property type="match status" value="2"/>
</dbReference>
<sequence>MTLPAVEFRYLGICVGIIVSLAGTAGNVMAIAAYYSNPKMKTAFNLIIVHLATVDLFTSSIIIPFIVNGYAKLDWLFSPVSCELFGYFYYSAHYTSAVFLVAISCNRYMHVSRPHAAYRVIYSQRRRRVTAVIMWVFAPLCLLPLLFTDGFGWWQNALLCSYTRNQGFSDVYSLIMRIFFQLFPFMCMVALYGSMFATVKRSHASVDNPKIHVDRCDSSFGNGFTTDTKLAASSPMRSTSNQYELKLSYETSRSPTKSTADTPKYPVVGNMVKPAVNTATEALDWRLREISSETEHRGQAFTTDSADYEVAVLRRQSVSTRHAKLCRRNSSGNIKTLPSLPTSLPEDSENVKVYSLRAVKQRAVTFSNLKNIRTFVERKVSLEPSANTNNTESSNSKAEGNVQTSVVKPLPLPRPRHLSVPTENYHTDITDYLKKQSRFSSRLTKSSFKRKRAFSTAAISKIGTMKSRFANKSKRSVQHAKAQRQLLYMCTVICATFALCALPSAFLNLVTDYDSVAPEVHMATSDLQWLTSMINPIVYAAMNTQFRKEYKKIFARLAAFCCCNSGKMSSKVHPAKSEVKNSIKRRSSSRFRSLRSDFSSR</sequence>
<feature type="region of interest" description="Disordered" evidence="10">
    <location>
        <begin position="568"/>
        <end position="601"/>
    </location>
</feature>
<dbReference type="InterPro" id="IPR017452">
    <property type="entry name" value="GPCR_Rhodpsn_7TM"/>
</dbReference>
<evidence type="ECO:0000256" key="1">
    <source>
        <dbReference type="ARBA" id="ARBA00004651"/>
    </source>
</evidence>
<evidence type="ECO:0000256" key="5">
    <source>
        <dbReference type="ARBA" id="ARBA00023040"/>
    </source>
</evidence>
<keyword evidence="2" id="KW-1003">Cell membrane</keyword>
<evidence type="ECO:0000256" key="11">
    <source>
        <dbReference type="SAM" id="Phobius"/>
    </source>
</evidence>
<keyword evidence="14" id="KW-1185">Reference proteome</keyword>
<dbReference type="SUPFAM" id="SSF81321">
    <property type="entry name" value="Family A G protein-coupled receptor-like"/>
    <property type="match status" value="1"/>
</dbReference>
<feature type="transmembrane region" description="Helical" evidence="11">
    <location>
        <begin position="174"/>
        <end position="193"/>
    </location>
</feature>
<dbReference type="PROSITE" id="PS00237">
    <property type="entry name" value="G_PROTEIN_RECEP_F1_1"/>
    <property type="match status" value="1"/>
</dbReference>
<comment type="caution">
    <text evidence="13">The sequence shown here is derived from an EMBL/GenBank/DDBJ whole genome shotgun (WGS) entry which is preliminary data.</text>
</comment>
<keyword evidence="5 9" id="KW-0297">G-protein coupled receptor</keyword>
<evidence type="ECO:0000256" key="3">
    <source>
        <dbReference type="ARBA" id="ARBA00022692"/>
    </source>
</evidence>
<evidence type="ECO:0000256" key="2">
    <source>
        <dbReference type="ARBA" id="ARBA00022475"/>
    </source>
</evidence>
<evidence type="ECO:0000256" key="8">
    <source>
        <dbReference type="ARBA" id="ARBA00023224"/>
    </source>
</evidence>
<feature type="transmembrane region" description="Helical" evidence="11">
    <location>
        <begin position="12"/>
        <end position="35"/>
    </location>
</feature>
<name>A0ABP0FGX7_CLALP</name>
<reference evidence="13 14" key="1">
    <citation type="submission" date="2024-02" db="EMBL/GenBank/DDBJ databases">
        <authorList>
            <person name="Daric V."/>
            <person name="Darras S."/>
        </authorList>
    </citation>
    <scope>NUCLEOTIDE SEQUENCE [LARGE SCALE GENOMIC DNA]</scope>
</reference>
<keyword evidence="6 11" id="KW-0472">Membrane</keyword>
<comment type="subcellular location">
    <subcellularLocation>
        <location evidence="1">Cell membrane</location>
        <topology evidence="1">Multi-pass membrane protein</topology>
    </subcellularLocation>
</comment>
<feature type="transmembrane region" description="Helical" evidence="11">
    <location>
        <begin position="47"/>
        <end position="67"/>
    </location>
</feature>
<accession>A0ABP0FGX7</accession>
<keyword evidence="4 11" id="KW-1133">Transmembrane helix</keyword>
<evidence type="ECO:0000256" key="6">
    <source>
        <dbReference type="ARBA" id="ARBA00023136"/>
    </source>
</evidence>
<proteinExistence type="inferred from homology"/>
<comment type="similarity">
    <text evidence="9">Belongs to the G-protein coupled receptor 1 family.</text>
</comment>
<feature type="compositionally biased region" description="Low complexity" evidence="10">
    <location>
        <begin position="385"/>
        <end position="399"/>
    </location>
</feature>
<evidence type="ECO:0000256" key="10">
    <source>
        <dbReference type="SAM" id="MobiDB-lite"/>
    </source>
</evidence>
<feature type="transmembrane region" description="Helical" evidence="11">
    <location>
        <begin position="129"/>
        <end position="154"/>
    </location>
</feature>